<evidence type="ECO:0000256" key="4">
    <source>
        <dbReference type="ARBA" id="ARBA00022989"/>
    </source>
</evidence>
<feature type="compositionally biased region" description="Basic and acidic residues" evidence="7">
    <location>
        <begin position="227"/>
        <end position="236"/>
    </location>
</feature>
<comment type="similarity">
    <text evidence="2">Belongs to the amino acid/polyamine transporter 2 family.</text>
</comment>
<evidence type="ECO:0000256" key="2">
    <source>
        <dbReference type="ARBA" id="ARBA00008066"/>
    </source>
</evidence>
<feature type="transmembrane region" description="Helical" evidence="8">
    <location>
        <begin position="503"/>
        <end position="523"/>
    </location>
</feature>
<feature type="transmembrane region" description="Helical" evidence="8">
    <location>
        <begin position="575"/>
        <end position="599"/>
    </location>
</feature>
<dbReference type="Proteomes" id="UP001138500">
    <property type="component" value="Unassembled WGS sequence"/>
</dbReference>
<reference evidence="10 11" key="2">
    <citation type="journal article" date="2021" name="Curr. Genet.">
        <title>Genetic response to nitrogen starvation in the aggressive Eucalyptus foliar pathogen Teratosphaeria destructans.</title>
        <authorList>
            <person name="Havenga M."/>
            <person name="Wingfield B.D."/>
            <person name="Wingfield M.J."/>
            <person name="Dreyer L.L."/>
            <person name="Roets F."/>
            <person name="Aylward J."/>
        </authorList>
    </citation>
    <scope>NUCLEOTIDE SEQUENCE [LARGE SCALE GENOMIC DNA]</scope>
    <source>
        <strain evidence="10">CMW44962</strain>
    </source>
</reference>
<protein>
    <submittedName>
        <fullName evidence="10">Transmembrane amino acid transporter protein</fullName>
    </submittedName>
</protein>
<feature type="transmembrane region" description="Helical" evidence="8">
    <location>
        <begin position="391"/>
        <end position="416"/>
    </location>
</feature>
<evidence type="ECO:0000256" key="1">
    <source>
        <dbReference type="ARBA" id="ARBA00004141"/>
    </source>
</evidence>
<feature type="region of interest" description="Disordered" evidence="7">
    <location>
        <begin position="322"/>
        <end position="359"/>
    </location>
</feature>
<evidence type="ECO:0000256" key="5">
    <source>
        <dbReference type="ARBA" id="ARBA00023136"/>
    </source>
</evidence>
<dbReference type="GO" id="GO:0005774">
    <property type="term" value="C:vacuolar membrane"/>
    <property type="evidence" value="ECO:0007669"/>
    <property type="project" value="TreeGrafter"/>
</dbReference>
<dbReference type="NCBIfam" id="NF041278">
    <property type="entry name" value="CmcJ_NvfI_EfuI"/>
    <property type="match status" value="1"/>
</dbReference>
<reference evidence="10 11" key="1">
    <citation type="journal article" date="2018" name="IMA Fungus">
        <title>IMA Genome-F 10: Nine draft genome sequences of Claviceps purpurea s.lat., including C. arundinis, C. humidiphila, and C. cf. spartinae, pseudomolecules for the pitch canker pathogen Fusarium circinatum, draft genome of Davidsoniella eucalypti, Grosmannia galeiformis, Quambalaria eucalypti, and Teratosphaeria destructans.</title>
        <authorList>
            <person name="Wingfield B.D."/>
            <person name="Liu M."/>
            <person name="Nguyen H.D."/>
            <person name="Lane F.A."/>
            <person name="Morgan S.W."/>
            <person name="De Vos L."/>
            <person name="Wilken P.M."/>
            <person name="Duong T.A."/>
            <person name="Aylward J."/>
            <person name="Coetzee M.P."/>
            <person name="Dadej K."/>
            <person name="De Beer Z.W."/>
            <person name="Findlay W."/>
            <person name="Havenga M."/>
            <person name="Kolarik M."/>
            <person name="Menzies J.G."/>
            <person name="Naidoo K."/>
            <person name="Pochopski O."/>
            <person name="Shoukouhi P."/>
            <person name="Santana Q.C."/>
            <person name="Seifert K.A."/>
            <person name="Soal N."/>
            <person name="Steenkamp E.T."/>
            <person name="Tatham C.T."/>
            <person name="van der Nest M.A."/>
            <person name="Wingfield M.J."/>
        </authorList>
    </citation>
    <scope>NUCLEOTIDE SEQUENCE [LARGE SCALE GENOMIC DNA]</scope>
    <source>
        <strain evidence="10">CMW44962</strain>
    </source>
</reference>
<dbReference type="EMBL" id="RIBY02001090">
    <property type="protein sequence ID" value="KAH9833365.1"/>
    <property type="molecule type" value="Genomic_DNA"/>
</dbReference>
<feature type="transmembrane region" description="Helical" evidence="8">
    <location>
        <begin position="665"/>
        <end position="682"/>
    </location>
</feature>
<accession>A0A9W7W4H8</accession>
<feature type="compositionally biased region" description="Basic and acidic residues" evidence="7">
    <location>
        <begin position="1"/>
        <end position="11"/>
    </location>
</feature>
<evidence type="ECO:0000313" key="11">
    <source>
        <dbReference type="Proteomes" id="UP001138500"/>
    </source>
</evidence>
<dbReference type="InterPro" id="IPR044053">
    <property type="entry name" value="AsaB-like"/>
</dbReference>
<keyword evidence="5 8" id="KW-0472">Membrane</keyword>
<feature type="transmembrane region" description="Helical" evidence="8">
    <location>
        <begin position="724"/>
        <end position="746"/>
    </location>
</feature>
<keyword evidence="3 8" id="KW-0812">Transmembrane</keyword>
<keyword evidence="11" id="KW-1185">Reference proteome</keyword>
<comment type="subcellular location">
    <subcellularLocation>
        <location evidence="1">Membrane</location>
        <topology evidence="1">Multi-pass membrane protein</topology>
    </subcellularLocation>
</comment>
<feature type="compositionally biased region" description="Acidic residues" evidence="7">
    <location>
        <begin position="322"/>
        <end position="338"/>
    </location>
</feature>
<dbReference type="PANTHER" id="PTHR22950:SF666">
    <property type="entry name" value="VACUOLAR AMINO ACID TRANSPORTER 4"/>
    <property type="match status" value="1"/>
</dbReference>
<proteinExistence type="inferred from homology"/>
<dbReference type="FunFam" id="1.20.1740.10:FF:000067">
    <property type="entry name" value="Transmembrane domain transporter"/>
    <property type="match status" value="1"/>
</dbReference>
<evidence type="ECO:0000256" key="8">
    <source>
        <dbReference type="SAM" id="Phobius"/>
    </source>
</evidence>
<evidence type="ECO:0000259" key="9">
    <source>
        <dbReference type="Pfam" id="PF01490"/>
    </source>
</evidence>
<evidence type="ECO:0000256" key="3">
    <source>
        <dbReference type="ARBA" id="ARBA00022692"/>
    </source>
</evidence>
<feature type="transmembrane region" description="Helical" evidence="8">
    <location>
        <begin position="463"/>
        <end position="491"/>
    </location>
</feature>
<feature type="transmembrane region" description="Helical" evidence="8">
    <location>
        <begin position="623"/>
        <end position="644"/>
    </location>
</feature>
<organism evidence="10 11">
    <name type="scientific">Teratosphaeria destructans</name>
    <dbReference type="NCBI Taxonomy" id="418781"/>
    <lineage>
        <taxon>Eukaryota</taxon>
        <taxon>Fungi</taxon>
        <taxon>Dikarya</taxon>
        <taxon>Ascomycota</taxon>
        <taxon>Pezizomycotina</taxon>
        <taxon>Dothideomycetes</taxon>
        <taxon>Dothideomycetidae</taxon>
        <taxon>Mycosphaerellales</taxon>
        <taxon>Teratosphaeriaceae</taxon>
        <taxon>Teratosphaeria</taxon>
    </lineage>
</organism>
<dbReference type="PANTHER" id="PTHR22950">
    <property type="entry name" value="AMINO ACID TRANSPORTER"/>
    <property type="match status" value="1"/>
</dbReference>
<feature type="domain" description="Amino acid transporter transmembrane" evidence="9">
    <location>
        <begin position="359"/>
        <end position="743"/>
    </location>
</feature>
<name>A0A9W7W4H8_9PEZI</name>
<dbReference type="OrthoDB" id="1684102at2759"/>
<evidence type="ECO:0000256" key="7">
    <source>
        <dbReference type="SAM" id="MobiDB-lite"/>
    </source>
</evidence>
<dbReference type="InterPro" id="IPR013057">
    <property type="entry name" value="AA_transpt_TM"/>
</dbReference>
<feature type="compositionally biased region" description="Low complexity" evidence="7">
    <location>
        <begin position="124"/>
        <end position="133"/>
    </location>
</feature>
<dbReference type="AlphaFoldDB" id="A0A9W7W4H8"/>
<evidence type="ECO:0000256" key="6">
    <source>
        <dbReference type="ARBA" id="ARBA00023604"/>
    </source>
</evidence>
<gene>
    <name evidence="10" type="ORF">Tdes44962_MAKER08788</name>
</gene>
<sequence>MSEDTARRGRLEPAGSSPQSRQRSESASYSGSPSRASVTARLATPIVGTPPPAGAQRVPRSESVTGTQAPLAGAGSGSVPGPGASSLSQALRGGYGSPPRRGPPANREDERFASPDRKSGGHGSFSAGSAGAAQLGQSPRPAEDLEVLKRHLAGPQNGSEPGSWKRGGSGQLETASAVDDDEFSSLQLQGGDTTRHIYRYAERREREQAEAEGPGRLRRSQSVSLPKHADDEESIHNVKVPGGFRRDHLRRQAGSPAPSSTNNRRPDYGTASRAYTAPQSQRPQFVTNNFIEFLTLYGHFAGEELEEDDEVLEPDEYFSSEYEADTTDAEGEEREWGEDSALLTPGKRKRKRKPKHEGKGSPFGAAMLLLKSFVGTGVLFLPRAYLNGGMWFSNAVLLVIALLSYYCFILLVNTRLKVKASFGDMGGQTWGKHFRNLINFSLVISQIGFSSAYIVFVGENLQAFILAVSKCATTIPVVYVILMQMIIFLPLSLYRNINNIQKLALIADLFIVLGLIYIYFYDVKTIVQQQGVADIKAFNPKDWTLFIGTAIFTFEGIGLIIPIQSGMKDPRKFPSVLATVMVVISVIFISAGAVSYAAYGSKTKTVILLNMPQDDKLVNGVQFLYSLAILLSTPLQIYPAIEITSQQLFSRTGKYNPWIKWKKNIFRFLMVVLCAGIAWAGAGDLDKFVSLVGSFACIPLVFIYPPLMHYRAVADRAWQRITDLMLVVFGFIIMAYTTALTIINWVGGDQAKMPGQVDTVLNYYLEAADGGGETETYAGTASDKLKKFDKKHVKVTDVRGHEDEFSLDKNCFQYVKAPTELRTDMTREQHEEIGFRESTEIIKKVTGATRVVPMFHSFRKSTYNEAIQIAKNAKDPKQIIPLNHPLMLVHVDQSDDGAVLALLDKVPEEEAARLQKTRWAIINVWRGLETVRRSALAVLDAQTIQDSEMRNIRLIMPQVRVTEDHKVIKVEKAEKDKEICQWAYSPEHRWYYKSEMERDDVLLLKCNESKLDGRARRCIHSAFDTEFDVGGPRQSIEVRCLVFWEDQDAE</sequence>
<feature type="compositionally biased region" description="Basic and acidic residues" evidence="7">
    <location>
        <begin position="106"/>
        <end position="119"/>
    </location>
</feature>
<feature type="transmembrane region" description="Helical" evidence="8">
    <location>
        <begin position="437"/>
        <end position="457"/>
    </location>
</feature>
<feature type="compositionally biased region" description="Basic residues" evidence="7">
    <location>
        <begin position="346"/>
        <end position="356"/>
    </location>
</feature>
<evidence type="ECO:0000313" key="10">
    <source>
        <dbReference type="EMBL" id="KAH9833365.1"/>
    </source>
</evidence>
<dbReference type="GO" id="GO:0005302">
    <property type="term" value="F:L-tyrosine transmembrane transporter activity"/>
    <property type="evidence" value="ECO:0007669"/>
    <property type="project" value="TreeGrafter"/>
</dbReference>
<keyword evidence="4 8" id="KW-1133">Transmembrane helix</keyword>
<dbReference type="Pfam" id="PF01490">
    <property type="entry name" value="Aa_trans"/>
    <property type="match status" value="1"/>
</dbReference>
<feature type="compositionally biased region" description="Basic and acidic residues" evidence="7">
    <location>
        <begin position="193"/>
        <end position="215"/>
    </location>
</feature>
<feature type="transmembrane region" description="Helical" evidence="8">
    <location>
        <begin position="543"/>
        <end position="563"/>
    </location>
</feature>
<feature type="compositionally biased region" description="Low complexity" evidence="7">
    <location>
        <begin position="25"/>
        <end position="37"/>
    </location>
</feature>
<feature type="region of interest" description="Disordered" evidence="7">
    <location>
        <begin position="1"/>
        <end position="281"/>
    </location>
</feature>
<comment type="caution">
    <text evidence="10">The sequence shown here is derived from an EMBL/GenBank/DDBJ whole genome shotgun (WGS) entry which is preliminary data.</text>
</comment>
<feature type="transmembrane region" description="Helical" evidence="8">
    <location>
        <begin position="360"/>
        <end position="385"/>
    </location>
</feature>
<feature type="transmembrane region" description="Helical" evidence="8">
    <location>
        <begin position="688"/>
        <end position="704"/>
    </location>
</feature>
<dbReference type="GO" id="GO:0016491">
    <property type="term" value="F:oxidoreductase activity"/>
    <property type="evidence" value="ECO:0007669"/>
    <property type="project" value="InterPro"/>
</dbReference>
<comment type="similarity">
    <text evidence="6">Belongs to the asaB hydroxylase/desaturase family.</text>
</comment>